<feature type="region of interest" description="Disordered" evidence="2">
    <location>
        <begin position="423"/>
        <end position="482"/>
    </location>
</feature>
<organism evidence="3 4">
    <name type="scientific">Enterospora canceri</name>
    <dbReference type="NCBI Taxonomy" id="1081671"/>
    <lineage>
        <taxon>Eukaryota</taxon>
        <taxon>Fungi</taxon>
        <taxon>Fungi incertae sedis</taxon>
        <taxon>Microsporidia</taxon>
        <taxon>Enterocytozoonidae</taxon>
        <taxon>Enterospora</taxon>
    </lineage>
</organism>
<evidence type="ECO:0000256" key="1">
    <source>
        <dbReference type="SAM" id="Coils"/>
    </source>
</evidence>
<feature type="compositionally biased region" description="Basic and acidic residues" evidence="2">
    <location>
        <begin position="470"/>
        <end position="482"/>
    </location>
</feature>
<dbReference type="Proteomes" id="UP000192639">
    <property type="component" value="Unassembled WGS sequence"/>
</dbReference>
<feature type="compositionally biased region" description="Basic and acidic residues" evidence="2">
    <location>
        <begin position="448"/>
        <end position="463"/>
    </location>
</feature>
<evidence type="ECO:0000256" key="2">
    <source>
        <dbReference type="SAM" id="MobiDB-lite"/>
    </source>
</evidence>
<proteinExistence type="predicted"/>
<gene>
    <name evidence="3" type="ORF">ECANGB1_629</name>
</gene>
<sequence>MLNKYEVMSIRNTEELLDTFEHNKNDYFMILEKALEMKWHETFILIIGELKGIQFAEFKKINRLIVRNRDEFSEYLDSLCSALLTFDFEFDFENYTVCKKVAELISAQKTFNETATSIKYLNKLNGVVRDVFLKLHIEITLCKLQNEEYSVEQYEYLIKCIEAKKQDENYRAIANRIYKELLCGFYIKNQDIAKKSDGTVEIVDKTLWDTVIQSDTVPLSEEMLLFLIQNDFNYEVTGNQVTILPYEHNSFNKKVFRVSEKYEERRESKISVGIAEKDEETEPTAVKDKKEAVLVEQTKTVRPNKFSRLYNIRNFVYDQYEKNVKDDEYEERVENYEEMMRSRDETISRKRAFYEKMEERTRELEEKLCKRIQEKQRVEIERRIMQEAQEREEREKAESKKRWYNTSNSFVKIDYNRGSTAWESQDNKFREKGSWSSMSKDVASGAAEKFKMLQEKKKEESKKQGGFTPKKKEPKYDPFAHK</sequence>
<evidence type="ECO:0000313" key="3">
    <source>
        <dbReference type="EMBL" id="ORD94496.1"/>
    </source>
</evidence>
<reference evidence="3 4" key="1">
    <citation type="journal article" date="2017" name="Environ. Microbiol.">
        <title>Decay of the glycolytic pathway and adaptation to intranuclear parasitism within Enterocytozoonidae microsporidia.</title>
        <authorList>
            <person name="Wiredu Boakye D."/>
            <person name="Jaroenlak P."/>
            <person name="Prachumwat A."/>
            <person name="Williams T.A."/>
            <person name="Bateman K.S."/>
            <person name="Itsathitphaisarn O."/>
            <person name="Sritunyalucksana K."/>
            <person name="Paszkiewicz K.H."/>
            <person name="Moore K.A."/>
            <person name="Stentiford G.D."/>
            <person name="Williams B.A."/>
        </authorList>
    </citation>
    <scope>NUCLEOTIDE SEQUENCE [LARGE SCALE GENOMIC DNA]</scope>
    <source>
        <strain evidence="3 4">GB1</strain>
    </source>
</reference>
<dbReference type="EMBL" id="LWDP01000018">
    <property type="protein sequence ID" value="ORD94496.1"/>
    <property type="molecule type" value="Genomic_DNA"/>
</dbReference>
<keyword evidence="4" id="KW-1185">Reference proteome</keyword>
<accession>A0A1Y1S7S9</accession>
<protein>
    <submittedName>
        <fullName evidence="3">Uncharacterized protein</fullName>
    </submittedName>
</protein>
<keyword evidence="1" id="KW-0175">Coiled coil</keyword>
<comment type="caution">
    <text evidence="3">The sequence shown here is derived from an EMBL/GenBank/DDBJ whole genome shotgun (WGS) entry which is preliminary data.</text>
</comment>
<evidence type="ECO:0000313" key="4">
    <source>
        <dbReference type="Proteomes" id="UP000192639"/>
    </source>
</evidence>
<name>A0A1Y1S7S9_9MICR</name>
<dbReference type="AlphaFoldDB" id="A0A1Y1S7S9"/>
<feature type="coiled-coil region" evidence="1">
    <location>
        <begin position="347"/>
        <end position="402"/>
    </location>
</feature>
<dbReference type="VEuPathDB" id="MicrosporidiaDB:ECANGB1_629"/>